<name>A0A9Q5I3C3_SANBA</name>
<reference evidence="2" key="1">
    <citation type="submission" date="2016-06" db="EMBL/GenBank/DDBJ databases">
        <title>Draft Genome sequence of the fungus Inonotus baumii.</title>
        <authorList>
            <person name="Zhu H."/>
            <person name="Lin W."/>
        </authorList>
    </citation>
    <scope>NUCLEOTIDE SEQUENCE</scope>
    <source>
        <strain evidence="2">821</strain>
    </source>
</reference>
<accession>A0A9Q5I3C3</accession>
<organism evidence="2 3">
    <name type="scientific">Sanghuangporus baumii</name>
    <name type="common">Phellinus baumii</name>
    <dbReference type="NCBI Taxonomy" id="108892"/>
    <lineage>
        <taxon>Eukaryota</taxon>
        <taxon>Fungi</taxon>
        <taxon>Dikarya</taxon>
        <taxon>Basidiomycota</taxon>
        <taxon>Agaricomycotina</taxon>
        <taxon>Agaricomycetes</taxon>
        <taxon>Hymenochaetales</taxon>
        <taxon>Hymenochaetaceae</taxon>
        <taxon>Sanghuangporus</taxon>
    </lineage>
</organism>
<protein>
    <submittedName>
        <fullName evidence="2">Uncharacterized protein</fullName>
    </submittedName>
</protein>
<feature type="transmembrane region" description="Helical" evidence="1">
    <location>
        <begin position="83"/>
        <end position="100"/>
    </location>
</feature>
<dbReference type="OrthoDB" id="5586934at2759"/>
<keyword evidence="1" id="KW-0472">Membrane</keyword>
<feature type="transmembrane region" description="Helical" evidence="1">
    <location>
        <begin position="176"/>
        <end position="198"/>
    </location>
</feature>
<sequence>MADDSWKDGILLKIINVIVYFLFLGSNIYSVAGPEGGYWSGKETYFTPASYAFSIWSLIHLLLLGAIIYQFFPAGKRVIIDGISYRFPLLGVLNAIYINVWIKQYYIVAFIFALLVSSTVTHIYYIVRRYHASESWADELFIHLPFSLYHGWTTVLVVVSAFEAFGVNALNHHPGAWTKTFVFLGLFFLEATAATYAFSAPEGDLGGSIAIAWSLFAIFEHQRSSAFIHWSALAFACLSLFWIAKSLFGHFTAHRGHSVLHDEERAPLIGS</sequence>
<comment type="caution">
    <text evidence="2">The sequence shown here is derived from an EMBL/GenBank/DDBJ whole genome shotgun (WGS) entry which is preliminary data.</text>
</comment>
<keyword evidence="1" id="KW-1133">Transmembrane helix</keyword>
<evidence type="ECO:0000256" key="1">
    <source>
        <dbReference type="SAM" id="Phobius"/>
    </source>
</evidence>
<feature type="transmembrane region" description="Helical" evidence="1">
    <location>
        <begin position="148"/>
        <end position="170"/>
    </location>
</feature>
<dbReference type="EMBL" id="LNZH02000113">
    <property type="protein sequence ID" value="OCB90940.1"/>
    <property type="molecule type" value="Genomic_DNA"/>
</dbReference>
<keyword evidence="3" id="KW-1185">Reference proteome</keyword>
<proteinExistence type="predicted"/>
<feature type="transmembrane region" description="Helical" evidence="1">
    <location>
        <begin position="51"/>
        <end position="71"/>
    </location>
</feature>
<feature type="transmembrane region" description="Helical" evidence="1">
    <location>
        <begin position="227"/>
        <end position="248"/>
    </location>
</feature>
<feature type="transmembrane region" description="Helical" evidence="1">
    <location>
        <begin position="106"/>
        <end position="127"/>
    </location>
</feature>
<keyword evidence="1" id="KW-0812">Transmembrane</keyword>
<gene>
    <name evidence="2" type="ORF">A7U60_g1851</name>
</gene>
<evidence type="ECO:0000313" key="2">
    <source>
        <dbReference type="EMBL" id="OCB90940.1"/>
    </source>
</evidence>
<dbReference type="AlphaFoldDB" id="A0A9Q5I3C3"/>
<dbReference type="Proteomes" id="UP000757232">
    <property type="component" value="Unassembled WGS sequence"/>
</dbReference>
<feature type="transmembrane region" description="Helical" evidence="1">
    <location>
        <begin position="12"/>
        <end position="31"/>
    </location>
</feature>
<evidence type="ECO:0000313" key="3">
    <source>
        <dbReference type="Proteomes" id="UP000757232"/>
    </source>
</evidence>